<organism evidence="1 2">
    <name type="scientific">Pseudomonas fragi</name>
    <dbReference type="NCBI Taxonomy" id="296"/>
    <lineage>
        <taxon>Bacteria</taxon>
        <taxon>Pseudomonadati</taxon>
        <taxon>Pseudomonadota</taxon>
        <taxon>Gammaproteobacteria</taxon>
        <taxon>Pseudomonadales</taxon>
        <taxon>Pseudomonadaceae</taxon>
        <taxon>Pseudomonas</taxon>
    </lineage>
</organism>
<dbReference type="AlphaFoldDB" id="A0A267AQ84"/>
<name>A0A267AQ84_PSEFR</name>
<protein>
    <submittedName>
        <fullName evidence="1">Uncharacterized protein</fullName>
    </submittedName>
</protein>
<dbReference type="EMBL" id="NQKQ01000003">
    <property type="protein sequence ID" value="PAA14743.1"/>
    <property type="molecule type" value="Genomic_DNA"/>
</dbReference>
<accession>A0A267AQ84</accession>
<sequence>MSIFSLDVVRSLAIRWLLFLASLMFVASSLASAPVIKPVAPVEQGASAAMDAANAGPLKVTDIVNWASFLAAFDRARSQPGHMAAKLWESFDQPARTVYDLSLSSTRSQVREVSAFNQLILIQALNKGLRQLVPEPCPNATWPSYDTDGLPLLFDSCHLSDHGKHVLFP</sequence>
<dbReference type="Proteomes" id="UP000215861">
    <property type="component" value="Unassembled WGS sequence"/>
</dbReference>
<evidence type="ECO:0000313" key="2">
    <source>
        <dbReference type="Proteomes" id="UP000215861"/>
    </source>
</evidence>
<proteinExistence type="predicted"/>
<dbReference type="RefSeq" id="WP_141232565.1">
    <property type="nucleotide sequence ID" value="NZ_NQKQ01000003.1"/>
</dbReference>
<dbReference type="OrthoDB" id="3222930at2"/>
<evidence type="ECO:0000313" key="1">
    <source>
        <dbReference type="EMBL" id="PAA14743.1"/>
    </source>
</evidence>
<reference evidence="1 2" key="1">
    <citation type="submission" date="2017-08" db="EMBL/GenBank/DDBJ databases">
        <title>Genomic and metabolic characterisation of spoilage-associated Pseudomonas species.</title>
        <authorList>
            <person name="Stanborough T."/>
            <person name="Fegan N."/>
            <person name="Powell S.M."/>
            <person name="Singh T."/>
            <person name="Tamplin M.L."/>
            <person name="Chandry P.S."/>
        </authorList>
    </citation>
    <scope>NUCLEOTIDE SEQUENCE [LARGE SCALE GENOMIC DNA]</scope>
    <source>
        <strain evidence="1 2">F1801</strain>
    </source>
</reference>
<comment type="caution">
    <text evidence="1">The sequence shown here is derived from an EMBL/GenBank/DDBJ whole genome shotgun (WGS) entry which is preliminary data.</text>
</comment>
<gene>
    <name evidence="1" type="ORF">CJU81_04525</name>
</gene>